<dbReference type="GO" id="GO:0016682">
    <property type="term" value="F:oxidoreductase activity, acting on diphenols and related substances as donors, oxygen as acceptor"/>
    <property type="evidence" value="ECO:0007669"/>
    <property type="project" value="TreeGrafter"/>
</dbReference>
<evidence type="ECO:0000256" key="4">
    <source>
        <dbReference type="ARBA" id="ARBA00022475"/>
    </source>
</evidence>
<dbReference type="PANTHER" id="PTHR43141">
    <property type="entry name" value="CYTOCHROME BD2 SUBUNIT II"/>
    <property type="match status" value="1"/>
</dbReference>
<comment type="similarity">
    <text evidence="2">Belongs to the cytochrome ubiquinol oxidase subunit 2 family.</text>
</comment>
<feature type="transmembrane region" description="Helical" evidence="12">
    <location>
        <begin position="116"/>
        <end position="140"/>
    </location>
</feature>
<reference evidence="14" key="2">
    <citation type="submission" date="2023-08" db="EMBL/GenBank/DDBJ databases">
        <title>Identification and characterization of horizontal gene transfer across gut microbiota members of farm animals based on homology search.</title>
        <authorList>
            <person name="Schwarzerova J."/>
            <person name="Nykrynova M."/>
            <person name="Jureckova K."/>
            <person name="Cejkova D."/>
            <person name="Rychlik I."/>
        </authorList>
    </citation>
    <scope>NUCLEOTIDE SEQUENCE</scope>
    <source>
        <strain evidence="14">ET15</strain>
        <strain evidence="13">ET37</strain>
    </source>
</reference>
<feature type="transmembrane region" description="Helical" evidence="12">
    <location>
        <begin position="57"/>
        <end position="77"/>
    </location>
</feature>
<keyword evidence="15" id="KW-1185">Reference proteome</keyword>
<dbReference type="EMBL" id="JAUEIF010000004">
    <property type="protein sequence ID" value="MDN0025026.1"/>
    <property type="molecule type" value="Genomic_DNA"/>
</dbReference>
<name>A0AAW7JLP9_9BACT</name>
<dbReference type="EMBL" id="JAUEIE010000009">
    <property type="protein sequence ID" value="MDN0023151.1"/>
    <property type="molecule type" value="Genomic_DNA"/>
</dbReference>
<evidence type="ECO:0000256" key="8">
    <source>
        <dbReference type="ARBA" id="ARBA00022982"/>
    </source>
</evidence>
<evidence type="ECO:0000256" key="10">
    <source>
        <dbReference type="ARBA" id="ARBA00023004"/>
    </source>
</evidence>
<dbReference type="InterPro" id="IPR003317">
    <property type="entry name" value="Cyt-d_oxidase_su2"/>
</dbReference>
<comment type="caution">
    <text evidence="14">The sequence shown here is derived from an EMBL/GenBank/DDBJ whole genome shotgun (WGS) entry which is preliminary data.</text>
</comment>
<evidence type="ECO:0000256" key="11">
    <source>
        <dbReference type="ARBA" id="ARBA00023136"/>
    </source>
</evidence>
<dbReference type="AlphaFoldDB" id="A0AAW7JLP9"/>
<keyword evidence="7" id="KW-0479">Metal-binding</keyword>
<evidence type="ECO:0000256" key="3">
    <source>
        <dbReference type="ARBA" id="ARBA00022448"/>
    </source>
</evidence>
<evidence type="ECO:0000313" key="15">
    <source>
        <dbReference type="Proteomes" id="UP001167831"/>
    </source>
</evidence>
<evidence type="ECO:0000256" key="6">
    <source>
        <dbReference type="ARBA" id="ARBA00022692"/>
    </source>
</evidence>
<dbReference type="Proteomes" id="UP001168478">
    <property type="component" value="Unassembled WGS sequence"/>
</dbReference>
<keyword evidence="9 12" id="KW-1133">Transmembrane helix</keyword>
<feature type="transmembrane region" description="Helical" evidence="12">
    <location>
        <begin position="176"/>
        <end position="198"/>
    </location>
</feature>
<dbReference type="GO" id="GO:0005886">
    <property type="term" value="C:plasma membrane"/>
    <property type="evidence" value="ECO:0007669"/>
    <property type="project" value="UniProtKB-SubCell"/>
</dbReference>
<proteinExistence type="inferred from homology"/>
<evidence type="ECO:0000313" key="14">
    <source>
        <dbReference type="EMBL" id="MDN0025026.1"/>
    </source>
</evidence>
<dbReference type="GO" id="GO:0019646">
    <property type="term" value="P:aerobic electron transport chain"/>
    <property type="evidence" value="ECO:0007669"/>
    <property type="project" value="TreeGrafter"/>
</dbReference>
<keyword evidence="10" id="KW-0408">Iron</keyword>
<reference evidence="14" key="1">
    <citation type="submission" date="2023-06" db="EMBL/GenBank/DDBJ databases">
        <authorList>
            <person name="Zeman M."/>
            <person name="Kubasova T."/>
            <person name="Jahodarova E."/>
            <person name="Nykrynova M."/>
            <person name="Rychlik I."/>
        </authorList>
    </citation>
    <scope>NUCLEOTIDE SEQUENCE</scope>
    <source>
        <strain evidence="14">ET15</strain>
        <strain evidence="13">ET37</strain>
    </source>
</reference>
<feature type="transmembrane region" description="Helical" evidence="12">
    <location>
        <begin position="210"/>
        <end position="234"/>
    </location>
</feature>
<dbReference type="Pfam" id="PF02322">
    <property type="entry name" value="Cyt_bd_oxida_II"/>
    <property type="match status" value="1"/>
</dbReference>
<keyword evidence="11 12" id="KW-0472">Membrane</keyword>
<gene>
    <name evidence="13" type="ORF">QVN81_08990</name>
    <name evidence="14" type="ORF">QVN84_05770</name>
</gene>
<organism evidence="14 16">
    <name type="scientific">Leyella lascolaii</name>
    <dbReference type="NCBI Taxonomy" id="1776379"/>
    <lineage>
        <taxon>Bacteria</taxon>
        <taxon>Pseudomonadati</taxon>
        <taxon>Bacteroidota</taxon>
        <taxon>Bacteroidia</taxon>
        <taxon>Bacteroidales</taxon>
        <taxon>Prevotellaceae</taxon>
        <taxon>Leyella</taxon>
    </lineage>
</organism>
<evidence type="ECO:0000256" key="1">
    <source>
        <dbReference type="ARBA" id="ARBA00004651"/>
    </source>
</evidence>
<feature type="transmembrane region" description="Helical" evidence="12">
    <location>
        <begin position="292"/>
        <end position="318"/>
    </location>
</feature>
<keyword evidence="8" id="KW-0249">Electron transport</keyword>
<dbReference type="PANTHER" id="PTHR43141:SF5">
    <property type="entry name" value="CYTOCHROME BD-I UBIQUINOL OXIDASE SUBUNIT 2"/>
    <property type="match status" value="1"/>
</dbReference>
<evidence type="ECO:0000256" key="9">
    <source>
        <dbReference type="ARBA" id="ARBA00022989"/>
    </source>
</evidence>
<feature type="transmembrane region" description="Helical" evidence="12">
    <location>
        <begin position="338"/>
        <end position="361"/>
    </location>
</feature>
<protein>
    <submittedName>
        <fullName evidence="14">Cytochrome d ubiquinol oxidase subunit II</fullName>
    </submittedName>
</protein>
<keyword evidence="5" id="KW-0349">Heme</keyword>
<evidence type="ECO:0000256" key="7">
    <source>
        <dbReference type="ARBA" id="ARBA00022723"/>
    </source>
</evidence>
<sequence>MTYEFLQHYWWLVVSLLGALLVFLMFVQGANSMIFSLGRTEEEQRMVVNSTGRKWELTFTTLVTFGGAFFASFPLFYSTSFGGAYWLWMLILFSFVLQAVSYEFQNKLGNLLGTRTFRWFLVANGILGPLLLGGAVATFFNGSNFIVDKNNIAGGLQPVISRWANSSGGLDALLDVWNLVLGFAVFFLARVLGTLYVRNNVNDENIRNRCGVRLLGAAVPFLILFVAFVLHVLLKDGYAYDAATGEISIVPGKYLDNMLTMWYVFAAFVAGVALVLYAIAKTVLDKTYIKGIWPAGTGVVLTVLALLLCAGWNGTAYYPSNADLQSSLTIANSSSSEFTLSVMAVVSLLVPFVLAYIAYVWRAMDRKKIDKAELGTDEMY</sequence>
<dbReference type="GO" id="GO:0070069">
    <property type="term" value="C:cytochrome complex"/>
    <property type="evidence" value="ECO:0007669"/>
    <property type="project" value="TreeGrafter"/>
</dbReference>
<dbReference type="GO" id="GO:0046872">
    <property type="term" value="F:metal ion binding"/>
    <property type="evidence" value="ECO:0007669"/>
    <property type="project" value="UniProtKB-KW"/>
</dbReference>
<comment type="subcellular location">
    <subcellularLocation>
        <location evidence="1">Cell membrane</location>
        <topology evidence="1">Multi-pass membrane protein</topology>
    </subcellularLocation>
</comment>
<evidence type="ECO:0000313" key="16">
    <source>
        <dbReference type="Proteomes" id="UP001168478"/>
    </source>
</evidence>
<accession>A0AAW7JLP9</accession>
<keyword evidence="3" id="KW-0813">Transport</keyword>
<dbReference type="GO" id="GO:0009055">
    <property type="term" value="F:electron transfer activity"/>
    <property type="evidence" value="ECO:0007669"/>
    <property type="project" value="TreeGrafter"/>
</dbReference>
<feature type="transmembrane region" description="Helical" evidence="12">
    <location>
        <begin position="83"/>
        <end position="104"/>
    </location>
</feature>
<feature type="transmembrane region" description="Helical" evidence="12">
    <location>
        <begin position="261"/>
        <end position="280"/>
    </location>
</feature>
<dbReference type="Proteomes" id="UP001167831">
    <property type="component" value="Unassembled WGS sequence"/>
</dbReference>
<evidence type="ECO:0000256" key="12">
    <source>
        <dbReference type="SAM" id="Phobius"/>
    </source>
</evidence>
<dbReference type="RefSeq" id="WP_021994353.1">
    <property type="nucleotide sequence ID" value="NZ_JAUEIE010000009.1"/>
</dbReference>
<keyword evidence="4" id="KW-1003">Cell membrane</keyword>
<feature type="transmembrane region" description="Helical" evidence="12">
    <location>
        <begin position="12"/>
        <end position="37"/>
    </location>
</feature>
<evidence type="ECO:0000313" key="13">
    <source>
        <dbReference type="EMBL" id="MDN0023151.1"/>
    </source>
</evidence>
<evidence type="ECO:0000256" key="2">
    <source>
        <dbReference type="ARBA" id="ARBA00007543"/>
    </source>
</evidence>
<evidence type="ECO:0000256" key="5">
    <source>
        <dbReference type="ARBA" id="ARBA00022617"/>
    </source>
</evidence>
<keyword evidence="6 12" id="KW-0812">Transmembrane</keyword>